<dbReference type="EMBL" id="CM055730">
    <property type="protein sequence ID" value="KAJ8014132.1"/>
    <property type="molecule type" value="Genomic_DNA"/>
</dbReference>
<name>A0ACC2HDT9_DALPE</name>
<proteinExistence type="predicted"/>
<evidence type="ECO:0000313" key="1">
    <source>
        <dbReference type="EMBL" id="KAJ8014132.1"/>
    </source>
</evidence>
<sequence>MSGKGKPPAGRAKKTDPASDRSPVEEKSGKDKASVVATEKPKPPGSSGRKASKCVKDKTAIVRTEKSNPPDAKSGCGLVVAKCGQEKPPVPVKMTDRVNTEEQTTKDNKKEESKSKITQSKPPARISDAKPSRDVHVYPIHPKPDKILITTLKQLKIKSEQRSESAKTVNELVNHIIHHMKGTTWFKDVNPLRTGSYYEHLKIGNPDEFDIMFTVSIERVDICPFGDDGAFYSVEFKRGKHALDCFLQADTRTLSASDMLTSFRNEIQKCVKGLPDVVLEKKKKGCPAVTLRLTKGSVDVSLDIVLGLEVGSSWPKCTMEGFKIDKWLGTKVKKDLKFKHYFLVPKYEGIGTVTLDGVCAKDTWRISFSHVEKIILTNHGSAKTCCEAGGTQCCRKKCLKLLKHLLNQLKSEDPSLSKFCSYLAKTTLLHACCIRTKDTDWEASQLGSCFQQLLADFEQHLIDGTLPNFFIPTHNLLGSGISRKSCNALARRIKERNNGFPIFRHNLGLPESLLLSDSLLC</sequence>
<organism evidence="1 2">
    <name type="scientific">Dallia pectoralis</name>
    <name type="common">Alaska blackfish</name>
    <dbReference type="NCBI Taxonomy" id="75939"/>
    <lineage>
        <taxon>Eukaryota</taxon>
        <taxon>Metazoa</taxon>
        <taxon>Chordata</taxon>
        <taxon>Craniata</taxon>
        <taxon>Vertebrata</taxon>
        <taxon>Euteleostomi</taxon>
        <taxon>Actinopterygii</taxon>
        <taxon>Neopterygii</taxon>
        <taxon>Teleostei</taxon>
        <taxon>Protacanthopterygii</taxon>
        <taxon>Esociformes</taxon>
        <taxon>Umbridae</taxon>
        <taxon>Dallia</taxon>
    </lineage>
</organism>
<keyword evidence="2" id="KW-1185">Reference proteome</keyword>
<protein>
    <submittedName>
        <fullName evidence="1">Uncharacterized protein</fullName>
    </submittedName>
</protein>
<evidence type="ECO:0000313" key="2">
    <source>
        <dbReference type="Proteomes" id="UP001157502"/>
    </source>
</evidence>
<accession>A0ACC2HDT9</accession>
<dbReference type="Proteomes" id="UP001157502">
    <property type="component" value="Chromosome 3"/>
</dbReference>
<gene>
    <name evidence="1" type="ORF">DPEC_G00037080</name>
</gene>
<comment type="caution">
    <text evidence="1">The sequence shown here is derived from an EMBL/GenBank/DDBJ whole genome shotgun (WGS) entry which is preliminary data.</text>
</comment>
<reference evidence="1" key="1">
    <citation type="submission" date="2021-05" db="EMBL/GenBank/DDBJ databases">
        <authorList>
            <person name="Pan Q."/>
            <person name="Jouanno E."/>
            <person name="Zahm M."/>
            <person name="Klopp C."/>
            <person name="Cabau C."/>
            <person name="Louis A."/>
            <person name="Berthelot C."/>
            <person name="Parey E."/>
            <person name="Roest Crollius H."/>
            <person name="Montfort J."/>
            <person name="Robinson-Rechavi M."/>
            <person name="Bouchez O."/>
            <person name="Lampietro C."/>
            <person name="Lopez Roques C."/>
            <person name="Donnadieu C."/>
            <person name="Postlethwait J."/>
            <person name="Bobe J."/>
            <person name="Dillon D."/>
            <person name="Chandos A."/>
            <person name="von Hippel F."/>
            <person name="Guiguen Y."/>
        </authorList>
    </citation>
    <scope>NUCLEOTIDE SEQUENCE</scope>
    <source>
        <strain evidence="1">YG-Jan2019</strain>
    </source>
</reference>